<evidence type="ECO:0000313" key="3">
    <source>
        <dbReference type="EMBL" id="GGV00711.1"/>
    </source>
</evidence>
<dbReference type="GeneID" id="97489327"/>
<dbReference type="Pfam" id="PF01230">
    <property type="entry name" value="HIT"/>
    <property type="match status" value="1"/>
</dbReference>
<feature type="domain" description="HIT" evidence="2">
    <location>
        <begin position="19"/>
        <end position="124"/>
    </location>
</feature>
<dbReference type="PROSITE" id="PS51084">
    <property type="entry name" value="HIT_2"/>
    <property type="match status" value="1"/>
</dbReference>
<sequence>MARTWADSWEAEWAGEGCAKCAQGRPDEDEWGVRWYADSFADAYLLKRPASPGYSVVVFRGRHVPDPALFTDAEFTGYWSAVRTVGAAIHRVYAPAQINYQCMNNSVAHVHTHVLPRYLDDSGPRTMLPDQAFAGAHSLAPAELLAQLARLKAALR</sequence>
<reference evidence="3" key="5">
    <citation type="submission" date="2020-09" db="EMBL/GenBank/DDBJ databases">
        <authorList>
            <person name="Sun Q."/>
            <person name="Ohkuma M."/>
        </authorList>
    </citation>
    <scope>NUCLEOTIDE SEQUENCE</scope>
    <source>
        <strain evidence="3">JCM 4434</strain>
    </source>
</reference>
<dbReference type="EMBL" id="BMUB01000024">
    <property type="protein sequence ID" value="GGV00711.1"/>
    <property type="molecule type" value="Genomic_DNA"/>
</dbReference>
<accession>A0A1E7N9H0</accession>
<dbReference type="EMBL" id="JPRF03000021">
    <property type="protein sequence ID" value="OEV37336.1"/>
    <property type="molecule type" value="Genomic_DNA"/>
</dbReference>
<reference evidence="3" key="1">
    <citation type="journal article" date="2014" name="Int. J. Syst. Evol. Microbiol.">
        <title>Complete genome sequence of Corynebacterium casei LMG S-19264T (=DSM 44701T), isolated from a smear-ripened cheese.</title>
        <authorList>
            <consortium name="US DOE Joint Genome Institute (JGI-PGF)"/>
            <person name="Walter F."/>
            <person name="Albersmeier A."/>
            <person name="Kalinowski J."/>
            <person name="Ruckert C."/>
        </authorList>
    </citation>
    <scope>NUCLEOTIDE SEQUENCE</scope>
    <source>
        <strain evidence="3">JCM 4434</strain>
    </source>
</reference>
<dbReference type="Gene3D" id="3.30.428.10">
    <property type="entry name" value="HIT-like"/>
    <property type="match status" value="1"/>
</dbReference>
<evidence type="ECO:0000256" key="1">
    <source>
        <dbReference type="PROSITE-ProRule" id="PRU00464"/>
    </source>
</evidence>
<protein>
    <recommendedName>
        <fullName evidence="2">HIT domain-containing protein</fullName>
    </recommendedName>
</protein>
<evidence type="ECO:0000259" key="2">
    <source>
        <dbReference type="PROSITE" id="PS51084"/>
    </source>
</evidence>
<evidence type="ECO:0000313" key="5">
    <source>
        <dbReference type="Proteomes" id="UP000037395"/>
    </source>
</evidence>
<reference evidence="4" key="3">
    <citation type="submission" date="2016-08" db="EMBL/GenBank/DDBJ databases">
        <title>Sequencing, Assembly and Comparative Genomics of S. aureofaciens ATCC 10762.</title>
        <authorList>
            <person name="Gradnigo J.S."/>
            <person name="Johnson N."/>
            <person name="Somerville G.A."/>
        </authorList>
    </citation>
    <scope>NUCLEOTIDE SEQUENCE [LARGE SCALE GENOMIC DNA]</scope>
    <source>
        <strain evidence="4">ATCC 10762</strain>
    </source>
</reference>
<dbReference type="InterPro" id="IPR011146">
    <property type="entry name" value="HIT-like"/>
</dbReference>
<dbReference type="Proteomes" id="UP000037395">
    <property type="component" value="Unassembled WGS sequence"/>
</dbReference>
<dbReference type="InterPro" id="IPR036265">
    <property type="entry name" value="HIT-like_sf"/>
</dbReference>
<feature type="short sequence motif" description="Histidine triad motif" evidence="1">
    <location>
        <begin position="109"/>
        <end position="113"/>
    </location>
</feature>
<proteinExistence type="predicted"/>
<reference evidence="5" key="4">
    <citation type="submission" date="2016-08" db="EMBL/GenBank/DDBJ databases">
        <title>Sequencing, assembly and comparative genomics of S. aureofaciens ATCC 10762.</title>
        <authorList>
            <person name="Gradnigo J.S."/>
            <person name="Johnson N."/>
            <person name="Somerville G.A."/>
        </authorList>
    </citation>
    <scope>NUCLEOTIDE SEQUENCE [LARGE SCALE GENOMIC DNA]</scope>
    <source>
        <strain evidence="5">ATCC 10762 / DSM 40127 / CCM 3239 / JCM 4008 / LMG 5968 / NBRC 12843 / NCIMB 8234 / A-377</strain>
    </source>
</reference>
<gene>
    <name evidence="3" type="ORF">GCM10010502_64040</name>
    <name evidence="4" type="ORF">HS99_0006005</name>
</gene>
<comment type="caution">
    <text evidence="4">The sequence shown here is derived from an EMBL/GenBank/DDBJ whole genome shotgun (WGS) entry which is preliminary data.</text>
</comment>
<dbReference type="RefSeq" id="WP_030556493.1">
    <property type="nucleotide sequence ID" value="NZ_BMUB01000024.1"/>
</dbReference>
<accession>A0A8H9HZ53</accession>
<organism evidence="4 5">
    <name type="scientific">Kitasatospora aureofaciens</name>
    <name type="common">Streptomyces aureofaciens</name>
    <dbReference type="NCBI Taxonomy" id="1894"/>
    <lineage>
        <taxon>Bacteria</taxon>
        <taxon>Bacillati</taxon>
        <taxon>Actinomycetota</taxon>
        <taxon>Actinomycetes</taxon>
        <taxon>Kitasatosporales</taxon>
        <taxon>Streptomycetaceae</taxon>
        <taxon>Kitasatospora</taxon>
    </lineage>
</organism>
<dbReference type="SUPFAM" id="SSF54197">
    <property type="entry name" value="HIT-like"/>
    <property type="match status" value="1"/>
</dbReference>
<keyword evidence="5" id="KW-1185">Reference proteome</keyword>
<dbReference type="Proteomes" id="UP000610124">
    <property type="component" value="Unassembled WGS sequence"/>
</dbReference>
<name>A0A1E7N9H0_KITAU</name>
<reference evidence="4 5" key="2">
    <citation type="submission" date="2014-07" db="EMBL/GenBank/DDBJ databases">
        <authorList>
            <person name="Zhang J.E."/>
            <person name="Yang H."/>
            <person name="Guo J."/>
            <person name="Deng Z."/>
            <person name="Luo H."/>
            <person name="Luo M."/>
            <person name="Zhao B."/>
        </authorList>
    </citation>
    <scope>NUCLEOTIDE SEQUENCE [LARGE SCALE GENOMIC DNA]</scope>
    <source>
        <strain evidence="4">ATCC 10762</strain>
        <strain evidence="5">ATCC 10762 / DSM 40127 / CCM 3239 / JCM 4008 / LMG 5968 / NBRC 12843 / NCIMB 8234 / A-377</strain>
    </source>
</reference>
<evidence type="ECO:0000313" key="4">
    <source>
        <dbReference type="EMBL" id="OEV37336.1"/>
    </source>
</evidence>
<dbReference type="AlphaFoldDB" id="A0A1E7N9H0"/>
<dbReference type="GO" id="GO:0003824">
    <property type="term" value="F:catalytic activity"/>
    <property type="evidence" value="ECO:0007669"/>
    <property type="project" value="InterPro"/>
</dbReference>